<sequence length="183" mass="21150">MKKILVIINILLFLIIVVIGCTIYLILKSDEQINNEEEIKGITEDYQKPTEKYIEYVYGIIGELDRRFTVSANVAYDYQDGKLTKEEALEKIGENVLYTINAHDTYVPYDISSLSPSDQLLAKKMEVVTEQLLDLYFEIQLYIQNVIDDEVYLDPSEFPSTIGMEVTDLIEELNGYQDQVLDR</sequence>
<protein>
    <submittedName>
        <fullName evidence="2">Uncharacterized protein</fullName>
    </submittedName>
</protein>
<evidence type="ECO:0000313" key="3">
    <source>
        <dbReference type="Proteomes" id="UP001596109"/>
    </source>
</evidence>
<evidence type="ECO:0000256" key="1">
    <source>
        <dbReference type="SAM" id="Phobius"/>
    </source>
</evidence>
<reference evidence="3" key="1">
    <citation type="journal article" date="2019" name="Int. J. Syst. Evol. Microbiol.">
        <title>The Global Catalogue of Microorganisms (GCM) 10K type strain sequencing project: providing services to taxonomists for standard genome sequencing and annotation.</title>
        <authorList>
            <consortium name="The Broad Institute Genomics Platform"/>
            <consortium name="The Broad Institute Genome Sequencing Center for Infectious Disease"/>
            <person name="Wu L."/>
            <person name="Ma J."/>
        </authorList>
    </citation>
    <scope>NUCLEOTIDE SEQUENCE [LARGE SCALE GENOMIC DNA]</scope>
    <source>
        <strain evidence="3">CGMCC 4.1434</strain>
    </source>
</reference>
<keyword evidence="1" id="KW-0472">Membrane</keyword>
<gene>
    <name evidence="2" type="ORF">ACFPRA_10135</name>
</gene>
<accession>A0ABW0TJT8</accession>
<name>A0ABW0TJT8_9BACL</name>
<keyword evidence="1" id="KW-1133">Transmembrane helix</keyword>
<comment type="caution">
    <text evidence="2">The sequence shown here is derived from an EMBL/GenBank/DDBJ whole genome shotgun (WGS) entry which is preliminary data.</text>
</comment>
<organism evidence="2 3">
    <name type="scientific">Sporosarcina soli</name>
    <dbReference type="NCBI Taxonomy" id="334736"/>
    <lineage>
        <taxon>Bacteria</taxon>
        <taxon>Bacillati</taxon>
        <taxon>Bacillota</taxon>
        <taxon>Bacilli</taxon>
        <taxon>Bacillales</taxon>
        <taxon>Caryophanaceae</taxon>
        <taxon>Sporosarcina</taxon>
    </lineage>
</organism>
<feature type="transmembrane region" description="Helical" evidence="1">
    <location>
        <begin position="6"/>
        <end position="27"/>
    </location>
</feature>
<dbReference type="Proteomes" id="UP001596109">
    <property type="component" value="Unassembled WGS sequence"/>
</dbReference>
<keyword evidence="1" id="KW-0812">Transmembrane</keyword>
<dbReference type="RefSeq" id="WP_381433604.1">
    <property type="nucleotide sequence ID" value="NZ_JBHSNO010000005.1"/>
</dbReference>
<proteinExistence type="predicted"/>
<dbReference type="PROSITE" id="PS51257">
    <property type="entry name" value="PROKAR_LIPOPROTEIN"/>
    <property type="match status" value="1"/>
</dbReference>
<evidence type="ECO:0000313" key="2">
    <source>
        <dbReference type="EMBL" id="MFC5589248.1"/>
    </source>
</evidence>
<dbReference type="EMBL" id="JBHSNO010000005">
    <property type="protein sequence ID" value="MFC5589248.1"/>
    <property type="molecule type" value="Genomic_DNA"/>
</dbReference>
<keyword evidence="3" id="KW-1185">Reference proteome</keyword>